<feature type="compositionally biased region" description="Polar residues" evidence="1">
    <location>
        <begin position="11"/>
        <end position="22"/>
    </location>
</feature>
<organism evidence="2 3">
    <name type="scientific">Setaria viridis</name>
    <name type="common">Green bristlegrass</name>
    <name type="synonym">Setaria italica subsp. viridis</name>
    <dbReference type="NCBI Taxonomy" id="4556"/>
    <lineage>
        <taxon>Eukaryota</taxon>
        <taxon>Viridiplantae</taxon>
        <taxon>Streptophyta</taxon>
        <taxon>Embryophyta</taxon>
        <taxon>Tracheophyta</taxon>
        <taxon>Spermatophyta</taxon>
        <taxon>Magnoliopsida</taxon>
        <taxon>Liliopsida</taxon>
        <taxon>Poales</taxon>
        <taxon>Poaceae</taxon>
        <taxon>PACMAD clade</taxon>
        <taxon>Panicoideae</taxon>
        <taxon>Panicodae</taxon>
        <taxon>Paniceae</taxon>
        <taxon>Cenchrinae</taxon>
        <taxon>Setaria</taxon>
    </lineage>
</organism>
<name>A0A4U6UEX1_SETVI</name>
<proteinExistence type="predicted"/>
<evidence type="ECO:0000256" key="1">
    <source>
        <dbReference type="SAM" id="MobiDB-lite"/>
    </source>
</evidence>
<reference evidence="2" key="1">
    <citation type="submission" date="2019-03" db="EMBL/GenBank/DDBJ databases">
        <title>WGS assembly of Setaria viridis.</title>
        <authorList>
            <person name="Huang P."/>
            <person name="Jenkins J."/>
            <person name="Grimwood J."/>
            <person name="Barry K."/>
            <person name="Healey A."/>
            <person name="Mamidi S."/>
            <person name="Sreedasyam A."/>
            <person name="Shu S."/>
            <person name="Feldman M."/>
            <person name="Wu J."/>
            <person name="Yu Y."/>
            <person name="Chen C."/>
            <person name="Johnson J."/>
            <person name="Rokhsar D."/>
            <person name="Baxter I."/>
            <person name="Schmutz J."/>
            <person name="Brutnell T."/>
            <person name="Kellogg E."/>
        </authorList>
    </citation>
    <scope>NUCLEOTIDE SEQUENCE [LARGE SCALE GENOMIC DNA]</scope>
</reference>
<keyword evidence="3" id="KW-1185">Reference proteome</keyword>
<dbReference type="Proteomes" id="UP000298652">
    <property type="component" value="Chromosome 5"/>
</dbReference>
<evidence type="ECO:0000313" key="3">
    <source>
        <dbReference type="Proteomes" id="UP000298652"/>
    </source>
</evidence>
<dbReference type="Gramene" id="TKW13822">
    <property type="protein sequence ID" value="TKW13822"/>
    <property type="gene ID" value="SEVIR_5G126100v2"/>
</dbReference>
<feature type="region of interest" description="Disordered" evidence="1">
    <location>
        <begin position="1"/>
        <end position="22"/>
    </location>
</feature>
<evidence type="ECO:0000313" key="2">
    <source>
        <dbReference type="EMBL" id="TKW13822.1"/>
    </source>
</evidence>
<dbReference type="EMBL" id="CM016556">
    <property type="protein sequence ID" value="TKW13822.1"/>
    <property type="molecule type" value="Genomic_DNA"/>
</dbReference>
<dbReference type="AlphaFoldDB" id="A0A4U6UEX1"/>
<gene>
    <name evidence="2" type="ORF">SEVIR_5G126100v2</name>
</gene>
<sequence>MARRPEGMRTATGQAESRNTGTQLHLKHCLEVMQAQYQN</sequence>
<accession>A0A4U6UEX1</accession>
<protein>
    <submittedName>
        <fullName evidence="2">Uncharacterized protein</fullName>
    </submittedName>
</protein>